<dbReference type="RefSeq" id="WP_405274424.1">
    <property type="nucleotide sequence ID" value="NZ_CP144380.1"/>
</dbReference>
<feature type="domain" description="Peptidase M20 dimerisation" evidence="3">
    <location>
        <begin position="168"/>
        <end position="274"/>
    </location>
</feature>
<dbReference type="SUPFAM" id="SSF55031">
    <property type="entry name" value="Bacterial exopeptidase dimerisation domain"/>
    <property type="match status" value="1"/>
</dbReference>
<dbReference type="Gene3D" id="3.40.630.10">
    <property type="entry name" value="Zn peptidases"/>
    <property type="match status" value="2"/>
</dbReference>
<dbReference type="SUPFAM" id="SSF53187">
    <property type="entry name" value="Zn-dependent exopeptidases"/>
    <property type="match status" value="1"/>
</dbReference>
<comment type="caution">
    <text evidence="4">The sequence shown here is derived from an EMBL/GenBank/DDBJ whole genome shotgun (WGS) entry which is preliminary data.</text>
</comment>
<dbReference type="InterPro" id="IPR036264">
    <property type="entry name" value="Bact_exopeptidase_dim_dom"/>
</dbReference>
<dbReference type="PANTHER" id="PTHR43808:SF28">
    <property type="entry name" value="[LYSW]-LYSINE_[LYSW]-ORNITHINE HYDROLASE"/>
    <property type="match status" value="1"/>
</dbReference>
<organism evidence="4 5">
    <name type="scientific">Gaopeijia maritima</name>
    <dbReference type="NCBI Taxonomy" id="3119007"/>
    <lineage>
        <taxon>Bacteria</taxon>
        <taxon>Pseudomonadati</taxon>
        <taxon>Gemmatimonadota</taxon>
        <taxon>Longimicrobiia</taxon>
        <taxon>Gaopeijiales</taxon>
        <taxon>Gaopeijiaceae</taxon>
        <taxon>Gaopeijia</taxon>
    </lineage>
</organism>
<reference evidence="4 5" key="1">
    <citation type="submission" date="2024-02" db="EMBL/GenBank/DDBJ databases">
        <title>A novel Gemmatimonadota bacterium.</title>
        <authorList>
            <person name="Du Z.-J."/>
            <person name="Ye Y.-Q."/>
        </authorList>
    </citation>
    <scope>NUCLEOTIDE SEQUENCE [LARGE SCALE GENOMIC DNA]</scope>
    <source>
        <strain evidence="4 5">DH-20</strain>
    </source>
</reference>
<dbReference type="EMBL" id="JBBHLI010000010">
    <property type="protein sequence ID" value="MEK9502281.1"/>
    <property type="molecule type" value="Genomic_DNA"/>
</dbReference>
<dbReference type="InterPro" id="IPR050072">
    <property type="entry name" value="Peptidase_M20A"/>
</dbReference>
<dbReference type="PANTHER" id="PTHR43808">
    <property type="entry name" value="ACETYLORNITHINE DEACETYLASE"/>
    <property type="match status" value="1"/>
</dbReference>
<dbReference type="InterPro" id="IPR002933">
    <property type="entry name" value="Peptidase_M20"/>
</dbReference>
<dbReference type="Proteomes" id="UP001484239">
    <property type="component" value="Unassembled WGS sequence"/>
</dbReference>
<dbReference type="InterPro" id="IPR011650">
    <property type="entry name" value="Peptidase_M20_dimer"/>
</dbReference>
<gene>
    <name evidence="4" type="ORF">WI372_14905</name>
</gene>
<proteinExistence type="predicted"/>
<keyword evidence="2" id="KW-0378">Hydrolase</keyword>
<protein>
    <submittedName>
        <fullName evidence="4">M20/M25/M40 family metallo-hydrolase</fullName>
    </submittedName>
</protein>
<keyword evidence="5" id="KW-1185">Reference proteome</keyword>
<evidence type="ECO:0000256" key="2">
    <source>
        <dbReference type="ARBA" id="ARBA00022801"/>
    </source>
</evidence>
<keyword evidence="1" id="KW-0479">Metal-binding</keyword>
<accession>A0ABU9ECM8</accession>
<evidence type="ECO:0000256" key="1">
    <source>
        <dbReference type="ARBA" id="ARBA00022723"/>
    </source>
</evidence>
<name>A0ABU9ECM8_9BACT</name>
<evidence type="ECO:0000259" key="3">
    <source>
        <dbReference type="Pfam" id="PF07687"/>
    </source>
</evidence>
<evidence type="ECO:0000313" key="4">
    <source>
        <dbReference type="EMBL" id="MEK9502281.1"/>
    </source>
</evidence>
<sequence length="403" mass="42411">MPDLSFDAAIAFARDLIRIPSPPGAEGAVADRVLAEFERLGFDEVSRDAAGNVIGRIRGSGKGATVLLNAHLDIVAEGDPAEWEHPPFEGVLADGFLHGRGAMDIKGPLALMTYAAAVTGGRLPGDVVVAHTVFEERGGLGMKHLLEAGEVRPDVVIIGESTHGDLCIGHRGRAEVEVVLRGTAGHASAPERAHNAIDLLPRVLEALAEVSADQPSDDLLGPATMAVTGIDVSPGSRNVIPDTVVLALDWRVLPGTTSDDLVARVRDALDRRLPILPEGHAVEVRMALEEQVTYTGLEHDRNLLTPGFLVAPDHPIAVAGAAAIGRREGEGAAAIRPWTFATDGGWSCGVNGIPTVGFAPGEERHAHTNRERLDLDEARWAYGRYPALIEAVMTAAGSARGSA</sequence>
<dbReference type="Pfam" id="PF07687">
    <property type="entry name" value="M20_dimer"/>
    <property type="match status" value="1"/>
</dbReference>
<dbReference type="Pfam" id="PF01546">
    <property type="entry name" value="Peptidase_M20"/>
    <property type="match status" value="1"/>
</dbReference>
<evidence type="ECO:0000313" key="5">
    <source>
        <dbReference type="Proteomes" id="UP001484239"/>
    </source>
</evidence>
<dbReference type="Gene3D" id="3.30.70.360">
    <property type="match status" value="1"/>
</dbReference>